<feature type="transmembrane region" description="Helical" evidence="6">
    <location>
        <begin position="118"/>
        <end position="134"/>
    </location>
</feature>
<feature type="transmembrane region" description="Helical" evidence="6">
    <location>
        <begin position="170"/>
        <end position="189"/>
    </location>
</feature>
<keyword evidence="2" id="KW-1003">Cell membrane</keyword>
<organism evidence="9 10">
    <name type="scientific">Caminibacter pacificus</name>
    <dbReference type="NCBI Taxonomy" id="1424653"/>
    <lineage>
        <taxon>Bacteria</taxon>
        <taxon>Pseudomonadati</taxon>
        <taxon>Campylobacterota</taxon>
        <taxon>Epsilonproteobacteria</taxon>
        <taxon>Nautiliales</taxon>
        <taxon>Nautiliaceae</taxon>
        <taxon>Caminibacter</taxon>
    </lineage>
</organism>
<name>A0AAJ4RER3_9BACT</name>
<keyword evidence="11" id="KW-1185">Reference proteome</keyword>
<evidence type="ECO:0000313" key="8">
    <source>
        <dbReference type="EMBL" id="QCI28148.1"/>
    </source>
</evidence>
<dbReference type="InterPro" id="IPR037185">
    <property type="entry name" value="EmrE-like"/>
</dbReference>
<evidence type="ECO:0000256" key="4">
    <source>
        <dbReference type="ARBA" id="ARBA00022989"/>
    </source>
</evidence>
<feature type="transmembrane region" description="Helical" evidence="6">
    <location>
        <begin position="31"/>
        <end position="50"/>
    </location>
</feature>
<gene>
    <name evidence="8" type="ORF">C6V80_04010</name>
    <name evidence="9" type="ORF">EDC58_0624</name>
</gene>
<dbReference type="InterPro" id="IPR051258">
    <property type="entry name" value="Diverse_Substrate_Transporter"/>
</dbReference>
<dbReference type="Proteomes" id="UP000272781">
    <property type="component" value="Unassembled WGS sequence"/>
</dbReference>
<evidence type="ECO:0000259" key="7">
    <source>
        <dbReference type="Pfam" id="PF00892"/>
    </source>
</evidence>
<keyword evidence="3 6" id="KW-0812">Transmembrane</keyword>
<evidence type="ECO:0000256" key="6">
    <source>
        <dbReference type="SAM" id="Phobius"/>
    </source>
</evidence>
<feature type="domain" description="EamA" evidence="7">
    <location>
        <begin position="6"/>
        <end position="134"/>
    </location>
</feature>
<reference evidence="8" key="3">
    <citation type="submission" date="2019-06" db="EMBL/GenBank/DDBJ databases">
        <title>A comparative analysis of the Nautiliaceae.</title>
        <authorList>
            <person name="Grosche A."/>
            <person name="Smedile F."/>
            <person name="Vetriani C."/>
        </authorList>
    </citation>
    <scope>NUCLEOTIDE SEQUENCE</scope>
    <source>
        <strain evidence="8">TB6</strain>
    </source>
</reference>
<dbReference type="PANTHER" id="PTHR42920:SF5">
    <property type="entry name" value="EAMA DOMAIN-CONTAINING PROTEIN"/>
    <property type="match status" value="1"/>
</dbReference>
<reference evidence="11" key="1">
    <citation type="submission" date="2018-03" db="EMBL/GenBank/DDBJ databases">
        <title>A comparative analysis of the Nautiliaceae.</title>
        <authorList>
            <person name="Grosche A."/>
            <person name="Smedile F."/>
            <person name="Vetriani C."/>
        </authorList>
    </citation>
    <scope>NUCLEOTIDE SEQUENCE [LARGE SCALE GENOMIC DNA]</scope>
    <source>
        <strain evidence="11">TB6</strain>
    </source>
</reference>
<dbReference type="EMBL" id="CP027432">
    <property type="protein sequence ID" value="QCI28148.1"/>
    <property type="molecule type" value="Genomic_DNA"/>
</dbReference>
<proteinExistence type="predicted"/>
<evidence type="ECO:0000256" key="1">
    <source>
        <dbReference type="ARBA" id="ARBA00004651"/>
    </source>
</evidence>
<sequence length="276" mass="31383">MLRKYADFLLVLVALSWGSTFILVKKAIEDLPAFSFLFVRFFLAFLLMYVFFHKKIEIDKKILKASLILGFLNFSAYALQTVSLYYLPSNIVAFLTGLFVIFTPVSAYFFFKKEIPKKVIIAAILAFLGIYFLTQAKFAFSIYVFLVILCAFFYALHINFTDIFSKKYNIFSLVTFQFLFVAIFSLFLIPFEDLQNVKISFTVVFAIIITVVFATVFAFFVQTFAQQFTTPTKTAIIFALEPVSAAFLGAFFGESLNIKQIIGGVLVVISMITAEI</sequence>
<dbReference type="InterPro" id="IPR000620">
    <property type="entry name" value="EamA_dom"/>
</dbReference>
<evidence type="ECO:0000313" key="10">
    <source>
        <dbReference type="Proteomes" id="UP000272781"/>
    </source>
</evidence>
<keyword evidence="4 6" id="KW-1133">Transmembrane helix</keyword>
<evidence type="ECO:0000256" key="5">
    <source>
        <dbReference type="ARBA" id="ARBA00023136"/>
    </source>
</evidence>
<feature type="transmembrane region" description="Helical" evidence="6">
    <location>
        <begin position="91"/>
        <end position="111"/>
    </location>
</feature>
<accession>A0AAJ4RER3</accession>
<evidence type="ECO:0000313" key="9">
    <source>
        <dbReference type="EMBL" id="ROR41140.1"/>
    </source>
</evidence>
<dbReference type="GO" id="GO:0005886">
    <property type="term" value="C:plasma membrane"/>
    <property type="evidence" value="ECO:0007669"/>
    <property type="project" value="UniProtKB-SubCell"/>
</dbReference>
<dbReference type="PANTHER" id="PTHR42920">
    <property type="entry name" value="OS03G0707200 PROTEIN-RELATED"/>
    <property type="match status" value="1"/>
</dbReference>
<feature type="transmembrane region" description="Helical" evidence="6">
    <location>
        <begin position="140"/>
        <end position="158"/>
    </location>
</feature>
<evidence type="ECO:0000313" key="11">
    <source>
        <dbReference type="Proteomes" id="UP000298805"/>
    </source>
</evidence>
<dbReference type="AlphaFoldDB" id="A0AAJ4RER3"/>
<keyword evidence="5 6" id="KW-0472">Membrane</keyword>
<dbReference type="RefSeq" id="WP_123352036.1">
    <property type="nucleotide sequence ID" value="NZ_CP027432.2"/>
</dbReference>
<protein>
    <submittedName>
        <fullName evidence="8">DMT family transporter</fullName>
    </submittedName>
    <submittedName>
        <fullName evidence="9">EamA-like transporter family protein</fullName>
    </submittedName>
</protein>
<feature type="transmembrane region" description="Helical" evidence="6">
    <location>
        <begin position="234"/>
        <end position="252"/>
    </location>
</feature>
<dbReference type="Pfam" id="PF00892">
    <property type="entry name" value="EamA"/>
    <property type="match status" value="2"/>
</dbReference>
<feature type="transmembrane region" description="Helical" evidence="6">
    <location>
        <begin position="201"/>
        <end position="222"/>
    </location>
</feature>
<dbReference type="EMBL" id="RJVK01000001">
    <property type="protein sequence ID" value="ROR41140.1"/>
    <property type="molecule type" value="Genomic_DNA"/>
</dbReference>
<dbReference type="SUPFAM" id="SSF103481">
    <property type="entry name" value="Multidrug resistance efflux transporter EmrE"/>
    <property type="match status" value="2"/>
</dbReference>
<evidence type="ECO:0000256" key="2">
    <source>
        <dbReference type="ARBA" id="ARBA00022475"/>
    </source>
</evidence>
<feature type="domain" description="EamA" evidence="7">
    <location>
        <begin position="142"/>
        <end position="272"/>
    </location>
</feature>
<evidence type="ECO:0000256" key="3">
    <source>
        <dbReference type="ARBA" id="ARBA00022692"/>
    </source>
</evidence>
<dbReference type="Proteomes" id="UP000298805">
    <property type="component" value="Chromosome"/>
</dbReference>
<comment type="subcellular location">
    <subcellularLocation>
        <location evidence="1">Cell membrane</location>
        <topology evidence="1">Multi-pass membrane protein</topology>
    </subcellularLocation>
</comment>
<feature type="transmembrane region" description="Helical" evidence="6">
    <location>
        <begin position="7"/>
        <end position="25"/>
    </location>
</feature>
<feature type="transmembrane region" description="Helical" evidence="6">
    <location>
        <begin position="62"/>
        <end position="79"/>
    </location>
</feature>
<reference evidence="9 10" key="2">
    <citation type="submission" date="2018-11" db="EMBL/GenBank/DDBJ databases">
        <title>Genomic Encyclopedia of Type Strains, Phase IV (KMG-IV): sequencing the most valuable type-strain genomes for metagenomic binning, comparative biology and taxonomic classification.</title>
        <authorList>
            <person name="Goeker M."/>
        </authorList>
    </citation>
    <scope>NUCLEOTIDE SEQUENCE [LARGE SCALE GENOMIC DNA]</scope>
    <source>
        <strain evidence="9 10">DSM 27783</strain>
    </source>
</reference>